<dbReference type="EMBL" id="CABFJX010000112">
    <property type="protein sequence ID" value="VTT63469.1"/>
    <property type="molecule type" value="Genomic_DNA"/>
</dbReference>
<name>A0A9Q9U7I0_FUSFU</name>
<dbReference type="AlphaFoldDB" id="A0A9Q9U7I0"/>
<evidence type="ECO:0000313" key="2">
    <source>
        <dbReference type="Proteomes" id="UP000760494"/>
    </source>
</evidence>
<sequence>MSSPGGETVSIYTNTGYRKPIISRKWLQTLDHTIEQKTPVFIQGVNDKATFTFYVNSLNKNGANTGLAEYTYSAWIAPYSINIIITDRRLYYTSLENFYIPFTISQLSHQVSHRIIMARPITEVPKGRTFIFNSCIIKASNALISLDTAPGVIIVNNFNKDITFQRKQKLGNIKECKEDEIYFSSI</sequence>
<accession>A0A9Q9U7I0</accession>
<gene>
    <name evidence="1" type="ORF">C2S_487</name>
</gene>
<dbReference type="Proteomes" id="UP000760494">
    <property type="component" value="Unassembled WGS sequence"/>
</dbReference>
<proteinExistence type="predicted"/>
<organism evidence="1 2">
    <name type="scientific">Fusarium fujikuroi</name>
    <name type="common">Bakanae and foot rot disease fungus</name>
    <name type="synonym">Gibberella fujikuroi</name>
    <dbReference type="NCBI Taxonomy" id="5127"/>
    <lineage>
        <taxon>Eukaryota</taxon>
        <taxon>Fungi</taxon>
        <taxon>Dikarya</taxon>
        <taxon>Ascomycota</taxon>
        <taxon>Pezizomycotina</taxon>
        <taxon>Sordariomycetes</taxon>
        <taxon>Hypocreomycetidae</taxon>
        <taxon>Hypocreales</taxon>
        <taxon>Nectriaceae</taxon>
        <taxon>Fusarium</taxon>
        <taxon>Fusarium fujikuroi species complex</taxon>
    </lineage>
</organism>
<protein>
    <submittedName>
        <fullName evidence="1">Uncharacterized protein</fullName>
    </submittedName>
</protein>
<comment type="caution">
    <text evidence="1">The sequence shown here is derived from an EMBL/GenBank/DDBJ whole genome shotgun (WGS) entry which is preliminary data.</text>
</comment>
<evidence type="ECO:0000313" key="1">
    <source>
        <dbReference type="EMBL" id="VTT63469.1"/>
    </source>
</evidence>
<reference evidence="1" key="1">
    <citation type="submission" date="2019-05" db="EMBL/GenBank/DDBJ databases">
        <authorList>
            <person name="Piombo E."/>
        </authorList>
    </citation>
    <scope>NUCLEOTIDE SEQUENCE</scope>
    <source>
        <strain evidence="1">C2S</strain>
    </source>
</reference>